<comment type="caution">
    <text evidence="1">The sequence shown here is derived from an EMBL/GenBank/DDBJ whole genome shotgun (WGS) entry which is preliminary data.</text>
</comment>
<name>A0A428TEX8_9HYPO</name>
<accession>A0A428TEX8</accession>
<organism evidence="1 2">
    <name type="scientific">Fusarium oligoseptatum</name>
    <dbReference type="NCBI Taxonomy" id="2604345"/>
    <lineage>
        <taxon>Eukaryota</taxon>
        <taxon>Fungi</taxon>
        <taxon>Dikarya</taxon>
        <taxon>Ascomycota</taxon>
        <taxon>Pezizomycotina</taxon>
        <taxon>Sordariomycetes</taxon>
        <taxon>Hypocreomycetidae</taxon>
        <taxon>Hypocreales</taxon>
        <taxon>Nectriaceae</taxon>
        <taxon>Fusarium</taxon>
        <taxon>Fusarium solani species complex</taxon>
    </lineage>
</organism>
<dbReference type="AlphaFoldDB" id="A0A428TEX8"/>
<protein>
    <submittedName>
        <fullName evidence="1">Uncharacterized protein</fullName>
    </submittedName>
</protein>
<sequence>MTAAITRLFFILTNWKQDGRGMTLELNAYSPSDSEHWFKKCYFGAPGEDELESERHPQDRAIAMAIHDPSHGWYHGRMVEAPNDDALRRPFEPATLKFQEELPSVQAVTKFLLRRQCCRQLDPSTLSYILSKFPQLEEIKLRKGNQPAAPDEYQEDHIV</sequence>
<dbReference type="Proteomes" id="UP000287144">
    <property type="component" value="Unassembled WGS sequence"/>
</dbReference>
<gene>
    <name evidence="1" type="ORF">CEP52_009036</name>
</gene>
<reference evidence="1 2" key="1">
    <citation type="submission" date="2017-06" db="EMBL/GenBank/DDBJ databases">
        <title>Comparative genomic analysis of Ambrosia Fusariam Clade fungi.</title>
        <authorList>
            <person name="Stajich J.E."/>
            <person name="Carrillo J."/>
            <person name="Kijimoto T."/>
            <person name="Eskalen A."/>
            <person name="O'Donnell K."/>
            <person name="Kasson M."/>
        </authorList>
    </citation>
    <scope>NUCLEOTIDE SEQUENCE [LARGE SCALE GENOMIC DNA]</scope>
    <source>
        <strain evidence="1 2">NRRL62579</strain>
    </source>
</reference>
<proteinExistence type="predicted"/>
<evidence type="ECO:0000313" key="1">
    <source>
        <dbReference type="EMBL" id="RSM00587.1"/>
    </source>
</evidence>
<dbReference type="EMBL" id="NKCK01000092">
    <property type="protein sequence ID" value="RSM00587.1"/>
    <property type="molecule type" value="Genomic_DNA"/>
</dbReference>
<evidence type="ECO:0000313" key="2">
    <source>
        <dbReference type="Proteomes" id="UP000287144"/>
    </source>
</evidence>
<keyword evidence="2" id="KW-1185">Reference proteome</keyword>